<evidence type="ECO:0000256" key="5">
    <source>
        <dbReference type="ARBA" id="ARBA00023274"/>
    </source>
</evidence>
<keyword evidence="2 7" id="KW-0699">rRNA-binding</keyword>
<proteinExistence type="inferred from homology"/>
<comment type="function">
    <text evidence="7">One of the primary rRNA binding proteins, it binds directly to 16S rRNA central domain where it helps coordinate assembly of the platform of the 30S subunit.</text>
</comment>
<evidence type="ECO:0000313" key="9">
    <source>
        <dbReference type="EMBL" id="OGY23774.1"/>
    </source>
</evidence>
<keyword evidence="3 7" id="KW-0694">RNA-binding</keyword>
<dbReference type="HAMAP" id="MF_01302_B">
    <property type="entry name" value="Ribosomal_uS8_B"/>
    <property type="match status" value="1"/>
</dbReference>
<sequence>MITDPIADMLSQIKNAFLVKRATLTIPHSKLKEKIIEVLIEEGYLQNLKLKEEGKKKFLEIYLKYLEDGTPAVTDIKRVSKSSLRRYTSKKMFEIDSSLGISILTTSKGVLSDSKAKKLGVGGEIICRVY</sequence>
<dbReference type="PANTHER" id="PTHR11758">
    <property type="entry name" value="40S RIBOSOMAL PROTEIN S15A"/>
    <property type="match status" value="1"/>
</dbReference>
<dbReference type="AlphaFoldDB" id="A0A1G1W835"/>
<comment type="subunit">
    <text evidence="7">Part of the 30S ribosomal subunit. Contacts proteins S5 and S12.</text>
</comment>
<dbReference type="InterPro" id="IPR035987">
    <property type="entry name" value="Ribosomal_uS8_sf"/>
</dbReference>
<evidence type="ECO:0000256" key="1">
    <source>
        <dbReference type="ARBA" id="ARBA00006471"/>
    </source>
</evidence>
<comment type="caution">
    <text evidence="9">The sequence shown here is derived from an EMBL/GenBank/DDBJ whole genome shotgun (WGS) entry which is preliminary data.</text>
</comment>
<accession>A0A1G1W835</accession>
<evidence type="ECO:0000256" key="4">
    <source>
        <dbReference type="ARBA" id="ARBA00022980"/>
    </source>
</evidence>
<evidence type="ECO:0000313" key="10">
    <source>
        <dbReference type="Proteomes" id="UP000177103"/>
    </source>
</evidence>
<gene>
    <name evidence="7" type="primary">rpsH</name>
    <name evidence="9" type="ORF">A2Y57_04595</name>
</gene>
<keyword evidence="5 7" id="KW-0687">Ribonucleoprotein</keyword>
<protein>
    <recommendedName>
        <fullName evidence="6 7">Small ribosomal subunit protein uS8</fullName>
    </recommendedName>
</protein>
<dbReference type="InterPro" id="IPR000630">
    <property type="entry name" value="Ribosomal_uS8"/>
</dbReference>
<dbReference type="GO" id="GO:1990904">
    <property type="term" value="C:ribonucleoprotein complex"/>
    <property type="evidence" value="ECO:0007669"/>
    <property type="project" value="UniProtKB-KW"/>
</dbReference>
<dbReference type="Gene3D" id="3.30.1370.30">
    <property type="match status" value="1"/>
</dbReference>
<dbReference type="EMBL" id="MHCQ01000039">
    <property type="protein sequence ID" value="OGY23774.1"/>
    <property type="molecule type" value="Genomic_DNA"/>
</dbReference>
<dbReference type="FunFam" id="3.30.1370.30:FF:000002">
    <property type="entry name" value="30S ribosomal protein S8"/>
    <property type="match status" value="1"/>
</dbReference>
<comment type="similarity">
    <text evidence="1 7 8">Belongs to the universal ribosomal protein uS8 family.</text>
</comment>
<evidence type="ECO:0000256" key="8">
    <source>
        <dbReference type="RuleBase" id="RU003660"/>
    </source>
</evidence>
<dbReference type="PROSITE" id="PS00053">
    <property type="entry name" value="RIBOSOMAL_S8"/>
    <property type="match status" value="1"/>
</dbReference>
<evidence type="ECO:0000256" key="7">
    <source>
        <dbReference type="HAMAP-Rule" id="MF_01302"/>
    </source>
</evidence>
<dbReference type="Proteomes" id="UP000177103">
    <property type="component" value="Unassembled WGS sequence"/>
</dbReference>
<keyword evidence="4 7" id="KW-0689">Ribosomal protein</keyword>
<dbReference type="GO" id="GO:0003735">
    <property type="term" value="F:structural constituent of ribosome"/>
    <property type="evidence" value="ECO:0007669"/>
    <property type="project" value="InterPro"/>
</dbReference>
<dbReference type="InterPro" id="IPR047863">
    <property type="entry name" value="Ribosomal_uS8_CS"/>
</dbReference>
<dbReference type="SUPFAM" id="SSF56047">
    <property type="entry name" value="Ribosomal protein S8"/>
    <property type="match status" value="1"/>
</dbReference>
<dbReference type="GO" id="GO:0005737">
    <property type="term" value="C:cytoplasm"/>
    <property type="evidence" value="ECO:0007669"/>
    <property type="project" value="UniProtKB-ARBA"/>
</dbReference>
<dbReference type="Gene3D" id="3.30.1490.10">
    <property type="match status" value="1"/>
</dbReference>
<dbReference type="FunFam" id="3.30.1490.10:FF:000001">
    <property type="entry name" value="30S ribosomal protein S8"/>
    <property type="match status" value="1"/>
</dbReference>
<organism evidence="9 10">
    <name type="scientific">Candidatus Woykebacteria bacterium RBG_13_40_7b</name>
    <dbReference type="NCBI Taxonomy" id="1802594"/>
    <lineage>
        <taxon>Bacteria</taxon>
        <taxon>Candidatus Woykeibacteriota</taxon>
    </lineage>
</organism>
<reference evidence="9 10" key="1">
    <citation type="journal article" date="2016" name="Nat. Commun.">
        <title>Thousands of microbial genomes shed light on interconnected biogeochemical processes in an aquifer system.</title>
        <authorList>
            <person name="Anantharaman K."/>
            <person name="Brown C.T."/>
            <person name="Hug L.A."/>
            <person name="Sharon I."/>
            <person name="Castelle C.J."/>
            <person name="Probst A.J."/>
            <person name="Thomas B.C."/>
            <person name="Singh A."/>
            <person name="Wilkins M.J."/>
            <person name="Karaoz U."/>
            <person name="Brodie E.L."/>
            <person name="Williams K.H."/>
            <person name="Hubbard S.S."/>
            <person name="Banfield J.F."/>
        </authorList>
    </citation>
    <scope>NUCLEOTIDE SEQUENCE [LARGE SCALE GENOMIC DNA]</scope>
</reference>
<name>A0A1G1W835_9BACT</name>
<dbReference type="GO" id="GO:0006412">
    <property type="term" value="P:translation"/>
    <property type="evidence" value="ECO:0007669"/>
    <property type="project" value="UniProtKB-UniRule"/>
</dbReference>
<evidence type="ECO:0000256" key="2">
    <source>
        <dbReference type="ARBA" id="ARBA00022730"/>
    </source>
</evidence>
<dbReference type="NCBIfam" id="NF001109">
    <property type="entry name" value="PRK00136.1"/>
    <property type="match status" value="1"/>
</dbReference>
<dbReference type="Pfam" id="PF00410">
    <property type="entry name" value="Ribosomal_S8"/>
    <property type="match status" value="1"/>
</dbReference>
<evidence type="ECO:0000256" key="3">
    <source>
        <dbReference type="ARBA" id="ARBA00022884"/>
    </source>
</evidence>
<dbReference type="GO" id="GO:0005840">
    <property type="term" value="C:ribosome"/>
    <property type="evidence" value="ECO:0007669"/>
    <property type="project" value="UniProtKB-KW"/>
</dbReference>
<evidence type="ECO:0000256" key="6">
    <source>
        <dbReference type="ARBA" id="ARBA00035258"/>
    </source>
</evidence>
<dbReference type="GO" id="GO:0019843">
    <property type="term" value="F:rRNA binding"/>
    <property type="evidence" value="ECO:0007669"/>
    <property type="project" value="UniProtKB-UniRule"/>
</dbReference>